<dbReference type="AlphaFoldDB" id="Z9JXL0"/>
<dbReference type="InterPro" id="IPR003772">
    <property type="entry name" value="YceD"/>
</dbReference>
<reference evidence="1 2" key="1">
    <citation type="submission" date="2014-02" db="EMBL/GenBank/DDBJ databases">
        <title>Genome sequence of Brachybacterium phenoliresistens strain W13A50.</title>
        <authorList>
            <person name="Wang X."/>
        </authorList>
    </citation>
    <scope>NUCLEOTIDE SEQUENCE [LARGE SCALE GENOMIC DNA]</scope>
    <source>
        <strain evidence="1 2">W13A50</strain>
    </source>
</reference>
<accession>Z9JXL0</accession>
<dbReference type="Pfam" id="PF02620">
    <property type="entry name" value="YceD"/>
    <property type="match status" value="1"/>
</dbReference>
<dbReference type="Proteomes" id="UP000023067">
    <property type="component" value="Unassembled WGS sequence"/>
</dbReference>
<keyword evidence="2" id="KW-1185">Reference proteome</keyword>
<proteinExistence type="predicted"/>
<dbReference type="eggNOG" id="COG1399">
    <property type="taxonomic scope" value="Bacteria"/>
</dbReference>
<protein>
    <submittedName>
        <fullName evidence="1">Metal-binding protein</fullName>
    </submittedName>
</protein>
<gene>
    <name evidence="1" type="ORF">BF93_05625</name>
</gene>
<organism evidence="1 2">
    <name type="scientific">Brachybacterium phenoliresistens</name>
    <dbReference type="NCBI Taxonomy" id="396014"/>
    <lineage>
        <taxon>Bacteria</taxon>
        <taxon>Bacillati</taxon>
        <taxon>Actinomycetota</taxon>
        <taxon>Actinomycetes</taxon>
        <taxon>Micrococcales</taxon>
        <taxon>Dermabacteraceae</taxon>
        <taxon>Brachybacterium</taxon>
    </lineage>
</organism>
<dbReference type="OrthoDB" id="9790372at2"/>
<dbReference type="STRING" id="396014.BF93_05625"/>
<dbReference type="EMBL" id="JDYK01000002">
    <property type="protein sequence ID" value="EWS82521.1"/>
    <property type="molecule type" value="Genomic_DNA"/>
</dbReference>
<name>Z9JXL0_9MICO</name>
<evidence type="ECO:0000313" key="1">
    <source>
        <dbReference type="EMBL" id="EWS82521.1"/>
    </source>
</evidence>
<comment type="caution">
    <text evidence="1">The sequence shown here is derived from an EMBL/GenBank/DDBJ whole genome shotgun (WGS) entry which is preliminary data.</text>
</comment>
<dbReference type="PANTHER" id="PTHR34374">
    <property type="entry name" value="LARGE RIBOSOMAL RNA SUBUNIT ACCUMULATION PROTEIN YCED HOMOLOG 1, CHLOROPLASTIC"/>
    <property type="match status" value="1"/>
</dbReference>
<dbReference type="HOGENOM" id="CLU_100236_0_0_11"/>
<dbReference type="RefSeq" id="WP_051486348.1">
    <property type="nucleotide sequence ID" value="NZ_KK069988.1"/>
</dbReference>
<dbReference type="PANTHER" id="PTHR34374:SF1">
    <property type="entry name" value="LARGE RIBOSOMAL RNA SUBUNIT ACCUMULATION PROTEIN YCED HOMOLOG 1, CHLOROPLASTIC"/>
    <property type="match status" value="1"/>
</dbReference>
<sequence length="198" mass="20946">MTPAPTGSAGPASDLRLEVVDLIGRPGAHRPYERTARATGEEGSLAMRVPAGDPIEVSGQIESVVEGLYVSGTVQAHLVGECSRCLDPVEEDVDARLDELFTYPEKVPAGAEEDDIVTLDGDEIDLAPLVHDTLAVNAAERPLCRPDCPGLCAQCGARLEDDPDHHHEVIDPRFAALQGLFEDEDADGDPGTGTRGDA</sequence>
<dbReference type="PATRIC" id="fig|396014.3.peg.126"/>
<evidence type="ECO:0000313" key="2">
    <source>
        <dbReference type="Proteomes" id="UP000023067"/>
    </source>
</evidence>